<dbReference type="GO" id="GO:0045892">
    <property type="term" value="P:negative regulation of DNA-templated transcription"/>
    <property type="evidence" value="ECO:0007669"/>
    <property type="project" value="TreeGrafter"/>
</dbReference>
<evidence type="ECO:0000256" key="2">
    <source>
        <dbReference type="ARBA" id="ARBA00006597"/>
    </source>
</evidence>
<dbReference type="GO" id="GO:0035731">
    <property type="term" value="F:dinitrosyl-iron complex binding"/>
    <property type="evidence" value="ECO:0007669"/>
    <property type="project" value="UniProtKB-UniRule"/>
</dbReference>
<proteinExistence type="inferred from homology"/>
<evidence type="ECO:0000256" key="1">
    <source>
        <dbReference type="ARBA" id="ARBA00004496"/>
    </source>
</evidence>
<keyword evidence="6 12" id="KW-0408">Iron</keyword>
<feature type="binding site" evidence="12">
    <location>
        <position position="73"/>
    </location>
    <ligand>
        <name>[4Fe-4S] cluster</name>
        <dbReference type="ChEBI" id="CHEBI:49883"/>
    </ligand>
</feature>
<feature type="binding site" evidence="12">
    <location>
        <position position="35"/>
    </location>
    <ligand>
        <name>[4Fe-4S] cluster</name>
        <dbReference type="ChEBI" id="CHEBI:49883"/>
    </ligand>
</feature>
<evidence type="ECO:0000256" key="6">
    <source>
        <dbReference type="ARBA" id="ARBA00023004"/>
    </source>
</evidence>
<comment type="PTM">
    <text evidence="12">The Fe-S cluster can be nitrosylated by nitric oxide (NO).</text>
</comment>
<dbReference type="GO" id="GO:0051539">
    <property type="term" value="F:4 iron, 4 sulfur cluster binding"/>
    <property type="evidence" value="ECO:0007669"/>
    <property type="project" value="UniProtKB-UniRule"/>
</dbReference>
<dbReference type="InterPro" id="IPR003482">
    <property type="entry name" value="Whib"/>
</dbReference>
<keyword evidence="4 12" id="KW-0963">Cytoplasm</keyword>
<keyword evidence="5 12" id="KW-0479">Metal-binding</keyword>
<dbReference type="KEGG" id="mpsc:MPSYJ_21310"/>
<accession>A0A7I7M9F6</accession>
<evidence type="ECO:0000256" key="7">
    <source>
        <dbReference type="ARBA" id="ARBA00023014"/>
    </source>
</evidence>
<dbReference type="EMBL" id="AP022574">
    <property type="protein sequence ID" value="BBX68670.1"/>
    <property type="molecule type" value="Genomic_DNA"/>
</dbReference>
<dbReference type="GO" id="GO:0005737">
    <property type="term" value="C:cytoplasm"/>
    <property type="evidence" value="ECO:0007669"/>
    <property type="project" value="UniProtKB-SubCell"/>
</dbReference>
<keyword evidence="15" id="KW-1185">Reference proteome</keyword>
<comment type="PTM">
    <text evidence="12">Upon Fe-S cluster removal intramolecular disulfide bonds are formed.</text>
</comment>
<reference evidence="14 15" key="1">
    <citation type="journal article" date="2019" name="Emerg. Microbes Infect.">
        <title>Comprehensive subspecies identification of 175 nontuberculous mycobacteria species based on 7547 genomic profiles.</title>
        <authorList>
            <person name="Matsumoto Y."/>
            <person name="Kinjo T."/>
            <person name="Motooka D."/>
            <person name="Nabeya D."/>
            <person name="Jung N."/>
            <person name="Uechi K."/>
            <person name="Horii T."/>
            <person name="Iida T."/>
            <person name="Fujita J."/>
            <person name="Nakamura S."/>
        </authorList>
    </citation>
    <scope>NUCLEOTIDE SEQUENCE [LARGE SCALE GENOMIC DNA]</scope>
    <source>
        <strain evidence="14 15">JCM 13323</strain>
    </source>
</reference>
<dbReference type="GO" id="GO:0003677">
    <property type="term" value="F:DNA binding"/>
    <property type="evidence" value="ECO:0007669"/>
    <property type="project" value="UniProtKB-UniRule"/>
</dbReference>
<feature type="binding site" evidence="12">
    <location>
        <position position="64"/>
    </location>
    <ligand>
        <name>[4Fe-4S] cluster</name>
        <dbReference type="ChEBI" id="CHEBI:49883"/>
    </ligand>
</feature>
<keyword evidence="9 12" id="KW-0238">DNA-binding</keyword>
<dbReference type="GO" id="GO:0045454">
    <property type="term" value="P:cell redox homeostasis"/>
    <property type="evidence" value="ECO:0007669"/>
    <property type="project" value="TreeGrafter"/>
</dbReference>
<keyword evidence="7 12" id="KW-0411">Iron-sulfur</keyword>
<comment type="similarity">
    <text evidence="2 12">Belongs to the WhiB family.</text>
</comment>
<evidence type="ECO:0000259" key="13">
    <source>
        <dbReference type="PROSITE" id="PS51674"/>
    </source>
</evidence>
<feature type="domain" description="4Fe-4S Wbl-type" evidence="13">
    <location>
        <begin position="34"/>
        <end position="97"/>
    </location>
</feature>
<evidence type="ECO:0000256" key="5">
    <source>
        <dbReference type="ARBA" id="ARBA00022723"/>
    </source>
</evidence>
<evidence type="ECO:0000256" key="9">
    <source>
        <dbReference type="ARBA" id="ARBA00023125"/>
    </source>
</evidence>
<evidence type="ECO:0000313" key="15">
    <source>
        <dbReference type="Proteomes" id="UP000466514"/>
    </source>
</evidence>
<dbReference type="Proteomes" id="UP000466514">
    <property type="component" value="Chromosome"/>
</dbReference>
<evidence type="ECO:0000256" key="3">
    <source>
        <dbReference type="ARBA" id="ARBA00022485"/>
    </source>
</evidence>
<dbReference type="Pfam" id="PF02467">
    <property type="entry name" value="Whib"/>
    <property type="match status" value="1"/>
</dbReference>
<evidence type="ECO:0000313" key="14">
    <source>
        <dbReference type="EMBL" id="BBX68670.1"/>
    </source>
</evidence>
<keyword evidence="10 12" id="KW-1015">Disulfide bond</keyword>
<dbReference type="GO" id="GO:0047134">
    <property type="term" value="F:protein-disulfide reductase [NAD(P)H] activity"/>
    <property type="evidence" value="ECO:0007669"/>
    <property type="project" value="TreeGrafter"/>
</dbReference>
<evidence type="ECO:0000256" key="12">
    <source>
        <dbReference type="HAMAP-Rule" id="MF_01479"/>
    </source>
</evidence>
<sequence>MSRRDTTLSSFARAQCLRLPPPQEDAWSWQLRGSCRGHPAETFFPDCYSRSEQRKRENAAKLICRQCPVLEQCRDHALRTPETHGVWGAMTAGERARALLRRNEYRPANQTAVVSRAGVDHPA</sequence>
<dbReference type="InterPro" id="IPR034768">
    <property type="entry name" value="4FE4S_WBL"/>
</dbReference>
<dbReference type="PANTHER" id="PTHR38839">
    <property type="entry name" value="TRANSCRIPTIONAL REGULATOR WHID-RELATED"/>
    <property type="match status" value="1"/>
</dbReference>
<feature type="binding site" evidence="12">
    <location>
        <position position="67"/>
    </location>
    <ligand>
        <name>[4Fe-4S] cluster</name>
        <dbReference type="ChEBI" id="CHEBI:49883"/>
    </ligand>
</feature>
<dbReference type="AlphaFoldDB" id="A0A7I7M9F6"/>
<keyword evidence="11 12" id="KW-0804">Transcription</keyword>
<comment type="function">
    <text evidence="12">Acts as a transcriptional regulator. Probably redox-responsive. The apo- but not holo-form probably binds DNA.</text>
</comment>
<dbReference type="PROSITE" id="PS51674">
    <property type="entry name" value="4FE4S_WBL"/>
    <property type="match status" value="1"/>
</dbReference>
<evidence type="ECO:0000256" key="4">
    <source>
        <dbReference type="ARBA" id="ARBA00022490"/>
    </source>
</evidence>
<comment type="cofactor">
    <cofactor evidence="12">
        <name>[4Fe-4S] cluster</name>
        <dbReference type="ChEBI" id="CHEBI:49883"/>
    </cofactor>
    <text evidence="12">Binds 1 [4Fe-4S] cluster per subunit. Following nitrosylation of the [4Fe-4S] cluster binds 1 [4Fe-8(NO)] cluster per subunit.</text>
</comment>
<dbReference type="PANTHER" id="PTHR38839:SF5">
    <property type="entry name" value="TRANSCRIPTIONAL REGULATOR WHID"/>
    <property type="match status" value="1"/>
</dbReference>
<organism evidence="14 15">
    <name type="scientific">Mycolicibacterium psychrotolerans</name>
    <dbReference type="NCBI Taxonomy" id="216929"/>
    <lineage>
        <taxon>Bacteria</taxon>
        <taxon>Bacillati</taxon>
        <taxon>Actinomycetota</taxon>
        <taxon>Actinomycetes</taxon>
        <taxon>Mycobacteriales</taxon>
        <taxon>Mycobacteriaceae</taxon>
        <taxon>Mycolicibacterium</taxon>
    </lineage>
</organism>
<keyword evidence="3 12" id="KW-0004">4Fe-4S</keyword>
<comment type="subcellular location">
    <subcellularLocation>
        <location evidence="1 12">Cytoplasm</location>
    </subcellularLocation>
</comment>
<keyword evidence="8 12" id="KW-0805">Transcription regulation</keyword>
<dbReference type="RefSeq" id="WP_246228944.1">
    <property type="nucleotide sequence ID" value="NZ_AP022574.1"/>
</dbReference>
<protein>
    <recommendedName>
        <fullName evidence="12">Transcriptional regulator WhiB</fullName>
    </recommendedName>
</protein>
<evidence type="ECO:0000256" key="10">
    <source>
        <dbReference type="ARBA" id="ARBA00023157"/>
    </source>
</evidence>
<evidence type="ECO:0000256" key="11">
    <source>
        <dbReference type="ARBA" id="ARBA00023163"/>
    </source>
</evidence>
<gene>
    <name evidence="12" type="primary">whiB</name>
    <name evidence="14" type="ORF">MPSYJ_21310</name>
</gene>
<dbReference type="GO" id="GO:0046872">
    <property type="term" value="F:metal ion binding"/>
    <property type="evidence" value="ECO:0007669"/>
    <property type="project" value="UniProtKB-KW"/>
</dbReference>
<evidence type="ECO:0000256" key="8">
    <source>
        <dbReference type="ARBA" id="ARBA00023015"/>
    </source>
</evidence>
<dbReference type="HAMAP" id="MF_01479">
    <property type="entry name" value="WhiB"/>
    <property type="match status" value="1"/>
</dbReference>
<name>A0A7I7M9F6_9MYCO</name>